<protein>
    <submittedName>
        <fullName evidence="3">DNA polymerase delta subunit 4-like</fullName>
    </submittedName>
</protein>
<proteinExistence type="predicted"/>
<keyword evidence="2" id="KW-1185">Reference proteome</keyword>
<dbReference type="KEGG" id="aplc:110989524"/>
<dbReference type="PANTHER" id="PTHR14303:SF0">
    <property type="entry name" value="DNA POLYMERASE DELTA SUBUNIT 4"/>
    <property type="match status" value="1"/>
</dbReference>
<dbReference type="GO" id="GO:0043625">
    <property type="term" value="C:delta DNA polymerase complex"/>
    <property type="evidence" value="ECO:0007669"/>
    <property type="project" value="TreeGrafter"/>
</dbReference>
<reference evidence="3" key="1">
    <citation type="submission" date="2025-08" db="UniProtKB">
        <authorList>
            <consortium name="RefSeq"/>
        </authorList>
    </citation>
    <scope>IDENTIFICATION</scope>
</reference>
<dbReference type="GO" id="GO:0000731">
    <property type="term" value="P:DNA synthesis involved in DNA repair"/>
    <property type="evidence" value="ECO:0007669"/>
    <property type="project" value="InterPro"/>
</dbReference>
<organism evidence="2 3">
    <name type="scientific">Acanthaster planci</name>
    <name type="common">Crown-of-thorns starfish</name>
    <dbReference type="NCBI Taxonomy" id="133434"/>
    <lineage>
        <taxon>Eukaryota</taxon>
        <taxon>Metazoa</taxon>
        <taxon>Echinodermata</taxon>
        <taxon>Eleutherozoa</taxon>
        <taxon>Asterozoa</taxon>
        <taxon>Asteroidea</taxon>
        <taxon>Valvatacea</taxon>
        <taxon>Valvatida</taxon>
        <taxon>Acanthasteridae</taxon>
        <taxon>Acanthaster</taxon>
    </lineage>
</organism>
<accession>A0A8B7ZY37</accession>
<dbReference type="GO" id="GO:0003887">
    <property type="term" value="F:DNA-directed DNA polymerase activity"/>
    <property type="evidence" value="ECO:0007669"/>
    <property type="project" value="TreeGrafter"/>
</dbReference>
<dbReference type="RefSeq" id="XP_022109665.1">
    <property type="nucleotide sequence ID" value="XM_022253973.1"/>
</dbReference>
<dbReference type="AlphaFoldDB" id="A0A8B7ZY37"/>
<dbReference type="GeneID" id="110989524"/>
<dbReference type="OrthoDB" id="337486at2759"/>
<evidence type="ECO:0000313" key="2">
    <source>
        <dbReference type="Proteomes" id="UP000694845"/>
    </source>
</evidence>
<sequence length="115" mass="13378">MAGRQRLITEVFAQHKKEASRAGKAKSTAPTADENEREVSDHETAQQVLIDKEIDVLKQFDLCWEYGPCTGISRLERWERAEKHGMNPPEEVKKLILKHDEDETYTQSLWHDYPL</sequence>
<dbReference type="PANTHER" id="PTHR14303">
    <property type="entry name" value="DNA POLYMERASE DELTA SUBUNIT 4"/>
    <property type="match status" value="1"/>
</dbReference>
<dbReference type="GO" id="GO:0006261">
    <property type="term" value="P:DNA-templated DNA replication"/>
    <property type="evidence" value="ECO:0007669"/>
    <property type="project" value="TreeGrafter"/>
</dbReference>
<name>A0A8B7ZY37_ACAPL</name>
<dbReference type="Pfam" id="PF04081">
    <property type="entry name" value="DNA_pol_delta_4"/>
    <property type="match status" value="1"/>
</dbReference>
<evidence type="ECO:0000256" key="1">
    <source>
        <dbReference type="SAM" id="MobiDB-lite"/>
    </source>
</evidence>
<dbReference type="OMA" id="CTGISRM"/>
<dbReference type="Proteomes" id="UP000694845">
    <property type="component" value="Unplaced"/>
</dbReference>
<gene>
    <name evidence="3" type="primary">LOC110989524</name>
</gene>
<evidence type="ECO:0000313" key="3">
    <source>
        <dbReference type="RefSeq" id="XP_022109665.1"/>
    </source>
</evidence>
<dbReference type="InterPro" id="IPR007218">
    <property type="entry name" value="DNA_pol_delta_4"/>
</dbReference>
<feature type="region of interest" description="Disordered" evidence="1">
    <location>
        <begin position="15"/>
        <end position="44"/>
    </location>
</feature>